<dbReference type="Pfam" id="PF01343">
    <property type="entry name" value="Peptidase_S49"/>
    <property type="match status" value="2"/>
</dbReference>
<sequence length="585" mass="64641">MKSFFKIFLASLLAFLVLCVILFFVFVGLITGLTSSEKVSTGAKAVLVVDLGRSYPEIGVENPLSRFSDKEDGDVPSLYDVLRMISYAKTDTAVKGIYLKCGSNANGMGASQEIRNALLDFKGSGKFIYAYGDVITQGGYSVGNMADKIYCNPKGGVDWRGYAVQLAFLKGLLQKLEVEPQIFYAGKFKSATEPFRETQMTDANRLQLSVMLGDFYNRLLLQTAEARKLDTASLHQYANEYKIQFASDAVTYKLIDGLKYDDEVKNEIATKLGGVKLDKINFITVQKYAKAVDFKRDGKDKIAVIFAQGDIIDGKGDRDMIGSVTYRELFRKARLDNNIKAIVVRINSGGGSALASENMWRELTLARKGGKPVVVSFGDVAASGAYYLSCNADSIFAQTNTITGSIGVFTMLPNLEKFFNNKLGVTFDGVKTAPQADMLVATKPLTPAQRTWLQNSVDSTYLTFKQRVAEGRRKEVSYIDSIGQGRVWSGSRALELGLVDRLGGLDDAIACAARMAKTSDYRLREYPEAHNVLDVLFGRYEKDNTQTAIQKELGEEGMKTYQTMKRVKGMMGVTQARIPFEMTIQ</sequence>
<keyword evidence="3" id="KW-0645">Protease</keyword>
<comment type="caution">
    <text evidence="9">The sequence shown here is derived from an EMBL/GenBank/DDBJ whole genome shotgun (WGS) entry which is preliminary data.</text>
</comment>
<evidence type="ECO:0000313" key="9">
    <source>
        <dbReference type="EMBL" id="OQP54639.1"/>
    </source>
</evidence>
<dbReference type="CDD" id="cd07023">
    <property type="entry name" value="S49_Sppa_N_C"/>
    <property type="match status" value="1"/>
</dbReference>
<keyword evidence="6" id="KW-0472">Membrane</keyword>
<keyword evidence="5" id="KW-0720">Serine protease</keyword>
<dbReference type="Gene3D" id="3.90.226.10">
    <property type="entry name" value="2-enoyl-CoA Hydratase, Chain A, domain 1"/>
    <property type="match status" value="3"/>
</dbReference>
<feature type="active site" description="Nucleophile" evidence="7">
    <location>
        <position position="383"/>
    </location>
</feature>
<dbReference type="NCBIfam" id="TIGR00705">
    <property type="entry name" value="SppA_67K"/>
    <property type="match status" value="1"/>
</dbReference>
<dbReference type="Proteomes" id="UP000192610">
    <property type="component" value="Unassembled WGS sequence"/>
</dbReference>
<organism evidence="9 10">
    <name type="scientific">Niastella yeongjuensis</name>
    <dbReference type="NCBI Taxonomy" id="354355"/>
    <lineage>
        <taxon>Bacteria</taxon>
        <taxon>Pseudomonadati</taxon>
        <taxon>Bacteroidota</taxon>
        <taxon>Chitinophagia</taxon>
        <taxon>Chitinophagales</taxon>
        <taxon>Chitinophagaceae</taxon>
        <taxon>Niastella</taxon>
    </lineage>
</organism>
<dbReference type="GO" id="GO:0016020">
    <property type="term" value="C:membrane"/>
    <property type="evidence" value="ECO:0007669"/>
    <property type="project" value="UniProtKB-SubCell"/>
</dbReference>
<dbReference type="SUPFAM" id="SSF52096">
    <property type="entry name" value="ClpP/crotonase"/>
    <property type="match status" value="2"/>
</dbReference>
<dbReference type="EMBL" id="LVXG01000003">
    <property type="protein sequence ID" value="OQP54639.1"/>
    <property type="molecule type" value="Genomic_DNA"/>
</dbReference>
<dbReference type="OrthoDB" id="9764363at2"/>
<comment type="similarity">
    <text evidence="2">Belongs to the peptidase S49 family.</text>
</comment>
<protein>
    <submittedName>
        <fullName evidence="9">Signal peptide peptidase SppA</fullName>
    </submittedName>
</protein>
<proteinExistence type="inferred from homology"/>
<feature type="domain" description="Peptidase S49" evidence="8">
    <location>
        <begin position="367"/>
        <end position="517"/>
    </location>
</feature>
<keyword evidence="4" id="KW-0378">Hydrolase</keyword>
<reference evidence="10" key="1">
    <citation type="submission" date="2016-04" db="EMBL/GenBank/DDBJ databases">
        <authorList>
            <person name="Chen L."/>
            <person name="Zhuang W."/>
            <person name="Wang G."/>
        </authorList>
    </citation>
    <scope>NUCLEOTIDE SEQUENCE [LARGE SCALE GENOMIC DNA]</scope>
    <source>
        <strain evidence="10">17621</strain>
    </source>
</reference>
<dbReference type="InterPro" id="IPR004635">
    <property type="entry name" value="Pept_S49_SppA"/>
</dbReference>
<dbReference type="STRING" id="354355.SAMN05660816_01915"/>
<dbReference type="CDD" id="cd07018">
    <property type="entry name" value="S49_SppA_67K_type"/>
    <property type="match status" value="1"/>
</dbReference>
<dbReference type="GO" id="GO:0006465">
    <property type="term" value="P:signal peptide processing"/>
    <property type="evidence" value="ECO:0007669"/>
    <property type="project" value="InterPro"/>
</dbReference>
<dbReference type="InterPro" id="IPR002142">
    <property type="entry name" value="Peptidase_S49"/>
</dbReference>
<keyword evidence="10" id="KW-1185">Reference proteome</keyword>
<evidence type="ECO:0000256" key="7">
    <source>
        <dbReference type="PIRSR" id="PIRSR001217-1"/>
    </source>
</evidence>
<evidence type="ECO:0000256" key="3">
    <source>
        <dbReference type="ARBA" id="ARBA00022670"/>
    </source>
</evidence>
<feature type="domain" description="Peptidase S49" evidence="8">
    <location>
        <begin position="122"/>
        <end position="270"/>
    </location>
</feature>
<feature type="active site" description="Proton donor/acceptor" evidence="7">
    <location>
        <position position="189"/>
    </location>
</feature>
<dbReference type="InterPro" id="IPR029045">
    <property type="entry name" value="ClpP/crotonase-like_dom_sf"/>
</dbReference>
<evidence type="ECO:0000256" key="2">
    <source>
        <dbReference type="ARBA" id="ARBA00008683"/>
    </source>
</evidence>
<accession>A0A1V9F8A5</accession>
<gene>
    <name evidence="9" type="ORF">A4H97_22000</name>
</gene>
<evidence type="ECO:0000256" key="1">
    <source>
        <dbReference type="ARBA" id="ARBA00004370"/>
    </source>
</evidence>
<evidence type="ECO:0000256" key="6">
    <source>
        <dbReference type="ARBA" id="ARBA00023136"/>
    </source>
</evidence>
<evidence type="ECO:0000256" key="5">
    <source>
        <dbReference type="ARBA" id="ARBA00022825"/>
    </source>
</evidence>
<name>A0A1V9F8A5_9BACT</name>
<dbReference type="InterPro" id="IPR047217">
    <property type="entry name" value="S49_SppA_67K_type_N"/>
</dbReference>
<dbReference type="GO" id="GO:0008236">
    <property type="term" value="F:serine-type peptidase activity"/>
    <property type="evidence" value="ECO:0007669"/>
    <property type="project" value="UniProtKB-KW"/>
</dbReference>
<dbReference type="InterPro" id="IPR004634">
    <property type="entry name" value="Pept_S49_pIV"/>
</dbReference>
<evidence type="ECO:0000259" key="8">
    <source>
        <dbReference type="Pfam" id="PF01343"/>
    </source>
</evidence>
<dbReference type="AlphaFoldDB" id="A0A1V9F8A5"/>
<dbReference type="RefSeq" id="WP_081197473.1">
    <property type="nucleotide sequence ID" value="NZ_FOCZ01000003.1"/>
</dbReference>
<dbReference type="Gene3D" id="6.20.330.10">
    <property type="match status" value="1"/>
</dbReference>
<evidence type="ECO:0000313" key="10">
    <source>
        <dbReference type="Proteomes" id="UP000192610"/>
    </source>
</evidence>
<dbReference type="PIRSF" id="PIRSF001217">
    <property type="entry name" value="Protease_4_SppA"/>
    <property type="match status" value="1"/>
</dbReference>
<dbReference type="PANTHER" id="PTHR33209:SF1">
    <property type="entry name" value="PEPTIDASE S49 DOMAIN-CONTAINING PROTEIN"/>
    <property type="match status" value="1"/>
</dbReference>
<dbReference type="PANTHER" id="PTHR33209">
    <property type="entry name" value="PROTEASE 4"/>
    <property type="match status" value="1"/>
</dbReference>
<comment type="subcellular location">
    <subcellularLocation>
        <location evidence="1">Membrane</location>
    </subcellularLocation>
</comment>
<dbReference type="NCBIfam" id="TIGR00706">
    <property type="entry name" value="SppA_dom"/>
    <property type="match status" value="1"/>
</dbReference>
<dbReference type="InterPro" id="IPR047272">
    <property type="entry name" value="S49_SppA_C"/>
</dbReference>
<evidence type="ECO:0000256" key="4">
    <source>
        <dbReference type="ARBA" id="ARBA00022801"/>
    </source>
</evidence>